<comment type="similarity">
    <text evidence="2">Belongs to the protein disulfide isomerase family.</text>
</comment>
<dbReference type="PROSITE" id="PS51352">
    <property type="entry name" value="THIOREDOXIN_2"/>
    <property type="match status" value="1"/>
</dbReference>
<evidence type="ECO:0000256" key="1">
    <source>
        <dbReference type="ARBA" id="ARBA00001182"/>
    </source>
</evidence>
<evidence type="ECO:0000259" key="8">
    <source>
        <dbReference type="PROSITE" id="PS51352"/>
    </source>
</evidence>
<dbReference type="InterPro" id="IPR013766">
    <property type="entry name" value="Thioredoxin_domain"/>
</dbReference>
<dbReference type="CDD" id="cd02961">
    <property type="entry name" value="PDI_a_family"/>
    <property type="match status" value="1"/>
</dbReference>
<dbReference type="SUPFAM" id="SSF47933">
    <property type="entry name" value="ERP29 C domain-like"/>
    <property type="match status" value="1"/>
</dbReference>
<keyword evidence="10" id="KW-1185">Reference proteome</keyword>
<dbReference type="PANTHER" id="PTHR45672">
    <property type="entry name" value="PROTEIN DISULFIDE-ISOMERASE C17H9.14C-RELATED"/>
    <property type="match status" value="1"/>
</dbReference>
<dbReference type="PANTHER" id="PTHR45672:SF11">
    <property type="entry name" value="PROTEIN DISULFIDE-ISOMERASE C17H9.14C"/>
    <property type="match status" value="1"/>
</dbReference>
<evidence type="ECO:0000256" key="7">
    <source>
        <dbReference type="SAM" id="SignalP"/>
    </source>
</evidence>
<dbReference type="PRINTS" id="PR00421">
    <property type="entry name" value="THIOREDOXIN"/>
</dbReference>
<dbReference type="EMBL" id="CP151502">
    <property type="protein sequence ID" value="WZN60020.1"/>
    <property type="molecule type" value="Genomic_DNA"/>
</dbReference>
<evidence type="ECO:0000313" key="9">
    <source>
        <dbReference type="EMBL" id="WZN60020.1"/>
    </source>
</evidence>
<evidence type="ECO:0000256" key="4">
    <source>
        <dbReference type="ARBA" id="ARBA00023157"/>
    </source>
</evidence>
<dbReference type="InterPro" id="IPR017937">
    <property type="entry name" value="Thioredoxin_CS"/>
</dbReference>
<dbReference type="InterPro" id="IPR051063">
    <property type="entry name" value="PDI"/>
</dbReference>
<evidence type="ECO:0000256" key="5">
    <source>
        <dbReference type="ARBA" id="ARBA00023235"/>
    </source>
</evidence>
<dbReference type="Gene3D" id="3.40.30.10">
    <property type="entry name" value="Glutaredoxin"/>
    <property type="match status" value="1"/>
</dbReference>
<keyword evidence="4" id="KW-1015">Disulfide bond</keyword>
<gene>
    <name evidence="9" type="ORF">HKI87_02g15480</name>
</gene>
<dbReference type="InterPro" id="IPR036356">
    <property type="entry name" value="ERp29_C_sf"/>
</dbReference>
<protein>
    <recommendedName>
        <fullName evidence="3">protein disulfide-isomerase</fullName>
        <ecNumber evidence="3">5.3.4.1</ecNumber>
    </recommendedName>
</protein>
<organism evidence="9 10">
    <name type="scientific">Chloropicon roscoffensis</name>
    <dbReference type="NCBI Taxonomy" id="1461544"/>
    <lineage>
        <taxon>Eukaryota</taxon>
        <taxon>Viridiplantae</taxon>
        <taxon>Chlorophyta</taxon>
        <taxon>Chloropicophyceae</taxon>
        <taxon>Chloropicales</taxon>
        <taxon>Chloropicaceae</taxon>
        <taxon>Chloropicon</taxon>
    </lineage>
</organism>
<dbReference type="SUPFAM" id="SSF52833">
    <property type="entry name" value="Thioredoxin-like"/>
    <property type="match status" value="1"/>
</dbReference>
<dbReference type="Pfam" id="PF07749">
    <property type="entry name" value="ERp29"/>
    <property type="match status" value="1"/>
</dbReference>
<evidence type="ECO:0000256" key="2">
    <source>
        <dbReference type="ARBA" id="ARBA00006347"/>
    </source>
</evidence>
<feature type="chain" id="PRO_5043982643" description="protein disulfide-isomerase" evidence="7">
    <location>
        <begin position="33"/>
        <end position="256"/>
    </location>
</feature>
<dbReference type="GO" id="GO:0005783">
    <property type="term" value="C:endoplasmic reticulum"/>
    <property type="evidence" value="ECO:0007669"/>
    <property type="project" value="InterPro"/>
</dbReference>
<sequence length="256" mass="28189">MISGRKRIGGAWALASIAVMLVAASFPAGVAAQDPSQAIPGVIDLDPSNVKDVLNGMKITIAEFYAPWCGHCKRLTPEYTKLAEMIQNDPMTANFVQVVKADCDKHRSLGEPFSVTGFPTLKILSRGIGIDEAETAFDYSGPRKAEDMFAKLKSLVEQDKKVGRHEELDKLALEFMATDDKEAFLAKLKPETEKHIEGELYYLLMEKIIKKGDGYAAKESARLGRIIQKGSITRTKFADMVLKVNVLDAFLDTESS</sequence>
<dbReference type="EC" id="5.3.4.1" evidence="3"/>
<accession>A0AAX4P2R3</accession>
<dbReference type="GO" id="GO:0006457">
    <property type="term" value="P:protein folding"/>
    <property type="evidence" value="ECO:0007669"/>
    <property type="project" value="TreeGrafter"/>
</dbReference>
<dbReference type="Proteomes" id="UP001472866">
    <property type="component" value="Chromosome 02"/>
</dbReference>
<dbReference type="Pfam" id="PF00085">
    <property type="entry name" value="Thioredoxin"/>
    <property type="match status" value="1"/>
</dbReference>
<keyword evidence="6" id="KW-0676">Redox-active center</keyword>
<reference evidence="9 10" key="1">
    <citation type="submission" date="2024-03" db="EMBL/GenBank/DDBJ databases">
        <title>Complete genome sequence of the green alga Chloropicon roscoffensis RCC1871.</title>
        <authorList>
            <person name="Lemieux C."/>
            <person name="Pombert J.-F."/>
            <person name="Otis C."/>
            <person name="Turmel M."/>
        </authorList>
    </citation>
    <scope>NUCLEOTIDE SEQUENCE [LARGE SCALE GENOMIC DNA]</scope>
    <source>
        <strain evidence="9 10">RCC1871</strain>
    </source>
</reference>
<keyword evidence="5" id="KW-0413">Isomerase</keyword>
<dbReference type="InterPro" id="IPR036249">
    <property type="entry name" value="Thioredoxin-like_sf"/>
</dbReference>
<keyword evidence="7" id="KW-0732">Signal</keyword>
<evidence type="ECO:0000256" key="3">
    <source>
        <dbReference type="ARBA" id="ARBA00012723"/>
    </source>
</evidence>
<feature type="signal peptide" evidence="7">
    <location>
        <begin position="1"/>
        <end position="32"/>
    </location>
</feature>
<dbReference type="GO" id="GO:0003756">
    <property type="term" value="F:protein disulfide isomerase activity"/>
    <property type="evidence" value="ECO:0007669"/>
    <property type="project" value="UniProtKB-EC"/>
</dbReference>
<proteinExistence type="inferred from homology"/>
<comment type="catalytic activity">
    <reaction evidence="1">
        <text>Catalyzes the rearrangement of -S-S- bonds in proteins.</text>
        <dbReference type="EC" id="5.3.4.1"/>
    </reaction>
</comment>
<feature type="domain" description="Thioredoxin" evidence="8">
    <location>
        <begin position="28"/>
        <end position="157"/>
    </location>
</feature>
<name>A0AAX4P2R3_9CHLO</name>
<dbReference type="AlphaFoldDB" id="A0AAX4P2R3"/>
<dbReference type="PROSITE" id="PS00194">
    <property type="entry name" value="THIOREDOXIN_1"/>
    <property type="match status" value="1"/>
</dbReference>
<evidence type="ECO:0000256" key="6">
    <source>
        <dbReference type="ARBA" id="ARBA00023284"/>
    </source>
</evidence>
<dbReference type="InterPro" id="IPR011679">
    <property type="entry name" value="ERp29_C"/>
</dbReference>
<dbReference type="Gene3D" id="1.20.1150.12">
    <property type="entry name" value="Endoplasmic reticulum resident protein 29, C-terminal domain"/>
    <property type="match status" value="1"/>
</dbReference>
<evidence type="ECO:0000313" key="10">
    <source>
        <dbReference type="Proteomes" id="UP001472866"/>
    </source>
</evidence>